<evidence type="ECO:0000313" key="2">
    <source>
        <dbReference type="Proteomes" id="UP001185863"/>
    </source>
</evidence>
<dbReference type="Proteomes" id="UP001185863">
    <property type="component" value="Unassembled WGS sequence"/>
</dbReference>
<proteinExistence type="predicted"/>
<evidence type="ECO:0000313" key="1">
    <source>
        <dbReference type="EMBL" id="MDV7265166.1"/>
    </source>
</evidence>
<accession>A0AAE4UY97</accession>
<dbReference type="EMBL" id="JAWLUP010000021">
    <property type="protein sequence ID" value="MDV7265166.1"/>
    <property type="molecule type" value="Genomic_DNA"/>
</dbReference>
<sequence length="109" mass="12250">MAETYLQCAGSANALSIELRQKAAGAYHLYTVGRPGVRRGKPGVAIPFQHGNRTLQVYPDEVFVAEEAAEIFHRYFKTGEVDTRYLLREIDLNAFYRELESDSDPPDGL</sequence>
<organism evidence="1 2">
    <name type="scientific">Rhodococcus oxybenzonivorans</name>
    <dbReference type="NCBI Taxonomy" id="1990687"/>
    <lineage>
        <taxon>Bacteria</taxon>
        <taxon>Bacillati</taxon>
        <taxon>Actinomycetota</taxon>
        <taxon>Actinomycetes</taxon>
        <taxon>Mycobacteriales</taxon>
        <taxon>Nocardiaceae</taxon>
        <taxon>Rhodococcus</taxon>
    </lineage>
</organism>
<dbReference type="RefSeq" id="WP_213576402.1">
    <property type="nucleotide sequence ID" value="NZ_JAWLUP010000021.1"/>
</dbReference>
<comment type="caution">
    <text evidence="1">The sequence shown here is derived from an EMBL/GenBank/DDBJ whole genome shotgun (WGS) entry which is preliminary data.</text>
</comment>
<protein>
    <submittedName>
        <fullName evidence="1">Uncharacterized protein</fullName>
    </submittedName>
</protein>
<gene>
    <name evidence="1" type="ORF">R4315_11500</name>
</gene>
<name>A0AAE4UY97_9NOCA</name>
<reference evidence="1" key="1">
    <citation type="submission" date="2023-10" db="EMBL/GenBank/DDBJ databases">
        <title>Development of a sustainable strategy for remediation of hydrocarbon-contaminated territories based on the waste exchange concept.</title>
        <authorList>
            <person name="Krivoruchko A."/>
        </authorList>
    </citation>
    <scope>NUCLEOTIDE SEQUENCE</scope>
    <source>
        <strain evidence="1">IEGM 68</strain>
    </source>
</reference>
<dbReference type="AlphaFoldDB" id="A0AAE4UY97"/>